<evidence type="ECO:0000313" key="3">
    <source>
        <dbReference type="EMBL" id="CUE73292.1"/>
    </source>
</evidence>
<name>A0A0S4IQK5_BODSA</name>
<protein>
    <submittedName>
        <fullName evidence="3">Cytochrome P450, putative</fullName>
    </submittedName>
</protein>
<sequence>MSTHEDLTKELVTLQSKFDDYRLRAHEVVKQWETATRQLQDRLTEKDEECAAMKAELAALAKNHEEESNSFREQLKNALDETNAHKSENVDAQNRISSLVHANEELTSKWTTISDKWIESEKRLSLYEAELESLHGTASVLENLKLASTISEREIQNLRKELQESCANLSTVTNEIKHITDEKAILNSHLQEMTTINGTLESDIAEHLDTIKTMQRALSDLQRTIDSMETDHISLSLERDRLVEKAMEQEKSIDALESDIFEQRSVTVELNQKCSSLSSTVDEVRAQLRKRQDEIFGLSTKYTQSEAAFAEIFAKMEATSKVIIQRTNETEAQSKEIDVLRARVKELERINTMLETQCNEIELQNEELESRRASELELHSCELLVLQCNVKAAQDDISHAVERNSVLEKDLACAQADRDFYVSELGVARRMQSDLETMIATKIEQLHQEADVAAQMQGAEHDALIASKQDVENFAKKLNQTEDENRSLQAEVLVLKKSVGTNNDTILELKKNLSEATEARVQLKQHVEAVEKRLEENEHVMKASLTRANSSLKSLESDLRSSRSENERLNVRLQRLREMYEERTEHDKITVDNYIESQSLERESLVDKYNVLYESYKELKRNAAKPAEDAALSESRQLVHETLTKLRLIVDRCRSQEHELSTIRHDNAILHRVLESQLEGSTMVDVESVLRDRSVTVHQLNIREGPRRQPHRRNPSTLLGDPTPFQTQNSNLVAPHHGKVARRSGATAFDEHNRPSMSVL</sequence>
<evidence type="ECO:0000256" key="1">
    <source>
        <dbReference type="SAM" id="Coils"/>
    </source>
</evidence>
<reference evidence="4" key="1">
    <citation type="submission" date="2015-09" db="EMBL/GenBank/DDBJ databases">
        <authorList>
            <consortium name="Pathogen Informatics"/>
        </authorList>
    </citation>
    <scope>NUCLEOTIDE SEQUENCE [LARGE SCALE GENOMIC DNA]</scope>
    <source>
        <strain evidence="4">Lake Konstanz</strain>
    </source>
</reference>
<organism evidence="3 4">
    <name type="scientific">Bodo saltans</name>
    <name type="common">Flagellated protozoan</name>
    <dbReference type="NCBI Taxonomy" id="75058"/>
    <lineage>
        <taxon>Eukaryota</taxon>
        <taxon>Discoba</taxon>
        <taxon>Euglenozoa</taxon>
        <taxon>Kinetoplastea</taxon>
        <taxon>Metakinetoplastina</taxon>
        <taxon>Eubodonida</taxon>
        <taxon>Bodonidae</taxon>
        <taxon>Bodo</taxon>
    </lineage>
</organism>
<feature type="region of interest" description="Disordered" evidence="2">
    <location>
        <begin position="703"/>
        <end position="760"/>
    </location>
</feature>
<feature type="coiled-coil region" evidence="1">
    <location>
        <begin position="330"/>
        <end position="378"/>
    </location>
</feature>
<feature type="coiled-coil region" evidence="1">
    <location>
        <begin position="204"/>
        <end position="259"/>
    </location>
</feature>
<keyword evidence="4" id="KW-1185">Reference proteome</keyword>
<dbReference type="VEuPathDB" id="TriTrypDB:BSAL_55020"/>
<feature type="coiled-coil region" evidence="1">
    <location>
        <begin position="141"/>
        <end position="175"/>
    </location>
</feature>
<gene>
    <name evidence="3" type="ORF">BSAL_55020</name>
</gene>
<evidence type="ECO:0000256" key="2">
    <source>
        <dbReference type="SAM" id="MobiDB-lite"/>
    </source>
</evidence>
<dbReference type="OMA" id="YEERTEH"/>
<dbReference type="EMBL" id="CYKH01000146">
    <property type="protein sequence ID" value="CUE73292.1"/>
    <property type="molecule type" value="Genomic_DNA"/>
</dbReference>
<dbReference type="Gene3D" id="1.10.287.1490">
    <property type="match status" value="1"/>
</dbReference>
<feature type="coiled-coil region" evidence="1">
    <location>
        <begin position="464"/>
        <end position="622"/>
    </location>
</feature>
<dbReference type="AlphaFoldDB" id="A0A0S4IQK5"/>
<accession>A0A0S4IQK5</accession>
<feature type="coiled-coil region" evidence="1">
    <location>
        <begin position="4"/>
        <end position="95"/>
    </location>
</feature>
<keyword evidence="1" id="KW-0175">Coiled coil</keyword>
<evidence type="ECO:0000313" key="4">
    <source>
        <dbReference type="Proteomes" id="UP000051952"/>
    </source>
</evidence>
<proteinExistence type="predicted"/>
<dbReference type="Proteomes" id="UP000051952">
    <property type="component" value="Unassembled WGS sequence"/>
</dbReference>